<protein>
    <submittedName>
        <fullName evidence="2">Nuclear transport factor 2 family protein</fullName>
    </submittedName>
</protein>
<evidence type="ECO:0000259" key="1">
    <source>
        <dbReference type="Pfam" id="PF12680"/>
    </source>
</evidence>
<sequence>MSIHTFMAAYKRVWEAKDPAGFAALFTPDGRYHNTPFQVQSGPSELAAYWQRILLQDGISLSYKVLGESSDGGVAHWNVTYQVTSEELFQIWAASTGTGLPDRRPGDPLPRMELDGTLVAELDDQGLATTVRIWWHSMPQPNEGPPTGT</sequence>
<gene>
    <name evidence="2" type="ORF">QPJ95_15555</name>
</gene>
<reference evidence="2 3" key="1">
    <citation type="submission" date="2023-06" db="EMBL/GenBank/DDBJ databases">
        <title>Parasedimentitalea psychrophila sp. nov., a psychrophilic bacterium isolated from deep-sea sediment.</title>
        <authorList>
            <person name="Li A."/>
        </authorList>
    </citation>
    <scope>NUCLEOTIDE SEQUENCE [LARGE SCALE GENOMIC DNA]</scope>
    <source>
        <strain evidence="2 3">QS115</strain>
    </source>
</reference>
<dbReference type="InterPro" id="IPR032710">
    <property type="entry name" value="NTF2-like_dom_sf"/>
</dbReference>
<evidence type="ECO:0000313" key="2">
    <source>
        <dbReference type="EMBL" id="WIY24029.1"/>
    </source>
</evidence>
<name>A0A9Y2P390_9RHOB</name>
<keyword evidence="3" id="KW-1185">Reference proteome</keyword>
<dbReference type="SUPFAM" id="SSF54427">
    <property type="entry name" value="NTF2-like"/>
    <property type="match status" value="1"/>
</dbReference>
<dbReference type="Pfam" id="PF12680">
    <property type="entry name" value="SnoaL_2"/>
    <property type="match status" value="1"/>
</dbReference>
<dbReference type="Proteomes" id="UP001238334">
    <property type="component" value="Chromosome"/>
</dbReference>
<accession>A0A9Y2P390</accession>
<organism evidence="2 3">
    <name type="scientific">Parasedimentitalea psychrophila</name>
    <dbReference type="NCBI Taxonomy" id="2997337"/>
    <lineage>
        <taxon>Bacteria</taxon>
        <taxon>Pseudomonadati</taxon>
        <taxon>Pseudomonadota</taxon>
        <taxon>Alphaproteobacteria</taxon>
        <taxon>Rhodobacterales</taxon>
        <taxon>Paracoccaceae</taxon>
        <taxon>Parasedimentitalea</taxon>
    </lineage>
</organism>
<proteinExistence type="predicted"/>
<feature type="domain" description="SnoaL-like" evidence="1">
    <location>
        <begin position="9"/>
        <end position="93"/>
    </location>
</feature>
<dbReference type="Gene3D" id="3.10.450.50">
    <property type="match status" value="1"/>
</dbReference>
<dbReference type="EMBL" id="CP127247">
    <property type="protein sequence ID" value="WIY24029.1"/>
    <property type="molecule type" value="Genomic_DNA"/>
</dbReference>
<dbReference type="InterPro" id="IPR037401">
    <property type="entry name" value="SnoaL-like"/>
</dbReference>
<dbReference type="RefSeq" id="WP_270917033.1">
    <property type="nucleotide sequence ID" value="NZ_CP127247.1"/>
</dbReference>
<dbReference type="KEGG" id="ppso:QPJ95_15555"/>
<evidence type="ECO:0000313" key="3">
    <source>
        <dbReference type="Proteomes" id="UP001238334"/>
    </source>
</evidence>
<dbReference type="AlphaFoldDB" id="A0A9Y2P390"/>